<protein>
    <submittedName>
        <fullName evidence="1">Uncharacterized protein</fullName>
    </submittedName>
</protein>
<proteinExistence type="predicted"/>
<name>A0A840UAG5_9GAMM</name>
<sequence>MNEKPRVLLKLGVALIAIPTAVTLLELGYCRYVLAGAVDADQALSYRNGIAFANDGKTPFTGAAYSSVCGSECGFAGCSLLHWYSKFEKGKITESLLPESGRANDFFSISLFGGYQRVEYGSGKAAHSQSL</sequence>
<dbReference type="Proteomes" id="UP000591735">
    <property type="component" value="Unassembled WGS sequence"/>
</dbReference>
<organism evidence="1 2">
    <name type="scientific">Marinobacter oulmenensis</name>
    <dbReference type="NCBI Taxonomy" id="643747"/>
    <lineage>
        <taxon>Bacteria</taxon>
        <taxon>Pseudomonadati</taxon>
        <taxon>Pseudomonadota</taxon>
        <taxon>Gammaproteobacteria</taxon>
        <taxon>Pseudomonadales</taxon>
        <taxon>Marinobacteraceae</taxon>
        <taxon>Marinobacter</taxon>
    </lineage>
</organism>
<evidence type="ECO:0000313" key="2">
    <source>
        <dbReference type="Proteomes" id="UP000591735"/>
    </source>
</evidence>
<dbReference type="AlphaFoldDB" id="A0A840UAG5"/>
<keyword evidence="2" id="KW-1185">Reference proteome</keyword>
<reference evidence="1 2" key="1">
    <citation type="submission" date="2020-08" db="EMBL/GenBank/DDBJ databases">
        <title>Genomic Encyclopedia of Type Strains, Phase IV (KMG-IV): sequencing the most valuable type-strain genomes for metagenomic binning, comparative biology and taxonomic classification.</title>
        <authorList>
            <person name="Goeker M."/>
        </authorList>
    </citation>
    <scope>NUCLEOTIDE SEQUENCE [LARGE SCALE GENOMIC DNA]</scope>
    <source>
        <strain evidence="1 2">DSM 22359</strain>
    </source>
</reference>
<dbReference type="EMBL" id="JACHFE010000001">
    <property type="protein sequence ID" value="MBB5319535.1"/>
    <property type="molecule type" value="Genomic_DNA"/>
</dbReference>
<comment type="caution">
    <text evidence="1">The sequence shown here is derived from an EMBL/GenBank/DDBJ whole genome shotgun (WGS) entry which is preliminary data.</text>
</comment>
<evidence type="ECO:0000313" key="1">
    <source>
        <dbReference type="EMBL" id="MBB5319535.1"/>
    </source>
</evidence>
<accession>A0A840UAG5</accession>
<gene>
    <name evidence="1" type="ORF">HNR38_000003</name>
</gene>
<dbReference type="RefSeq" id="WP_183698499.1">
    <property type="nucleotide sequence ID" value="NZ_JACHFE010000001.1"/>
</dbReference>